<accession>A0A314XIH3</accession>
<reference evidence="1 2" key="1">
    <citation type="submission" date="2018-02" db="EMBL/GenBank/DDBJ databases">
        <title>Draft genome of wild Prunus yedoensis var. nudiflora.</title>
        <authorList>
            <person name="Baek S."/>
            <person name="Kim J.-H."/>
            <person name="Choi K."/>
            <person name="Kim G.-B."/>
            <person name="Cho A."/>
            <person name="Jang H."/>
            <person name="Shin C.-H."/>
            <person name="Yu H.-J."/>
            <person name="Mun J.-H."/>
        </authorList>
    </citation>
    <scope>NUCLEOTIDE SEQUENCE [LARGE SCALE GENOMIC DNA]</scope>
    <source>
        <strain evidence="2">cv. Jeju island</strain>
        <tissue evidence="1">Leaf</tissue>
    </source>
</reference>
<evidence type="ECO:0000313" key="1">
    <source>
        <dbReference type="EMBL" id="PQP93652.1"/>
    </source>
</evidence>
<gene>
    <name evidence="1" type="ORF">Pyn_10925</name>
</gene>
<keyword evidence="2" id="KW-1185">Reference proteome</keyword>
<sequence length="125" mass="13587">MANSTETALEGLPRLQIISQASKAETSRLTPLSAVAPSRFLPLLKHSRVQVHMPLDTIREEEPADDVNIIVENNPEIYYSLPQASSPASSLLSSPSACFLQVMNKPLSSYNRTSSIACHGQYCAS</sequence>
<proteinExistence type="predicted"/>
<dbReference type="EMBL" id="PJQY01002439">
    <property type="protein sequence ID" value="PQP93652.1"/>
    <property type="molecule type" value="Genomic_DNA"/>
</dbReference>
<organism evidence="1 2">
    <name type="scientific">Prunus yedoensis var. nudiflora</name>
    <dbReference type="NCBI Taxonomy" id="2094558"/>
    <lineage>
        <taxon>Eukaryota</taxon>
        <taxon>Viridiplantae</taxon>
        <taxon>Streptophyta</taxon>
        <taxon>Embryophyta</taxon>
        <taxon>Tracheophyta</taxon>
        <taxon>Spermatophyta</taxon>
        <taxon>Magnoliopsida</taxon>
        <taxon>eudicotyledons</taxon>
        <taxon>Gunneridae</taxon>
        <taxon>Pentapetalae</taxon>
        <taxon>rosids</taxon>
        <taxon>fabids</taxon>
        <taxon>Rosales</taxon>
        <taxon>Rosaceae</taxon>
        <taxon>Amygdaloideae</taxon>
        <taxon>Amygdaleae</taxon>
        <taxon>Prunus</taxon>
    </lineage>
</organism>
<protein>
    <submittedName>
        <fullName evidence="1">PLASMODESMATA CALLOSE-BINDING PROTEIN 2-like</fullName>
    </submittedName>
</protein>
<evidence type="ECO:0000313" key="2">
    <source>
        <dbReference type="Proteomes" id="UP000250321"/>
    </source>
</evidence>
<name>A0A314XIH3_PRUYE</name>
<comment type="caution">
    <text evidence="1">The sequence shown here is derived from an EMBL/GenBank/DDBJ whole genome shotgun (WGS) entry which is preliminary data.</text>
</comment>
<dbReference type="AlphaFoldDB" id="A0A314XIH3"/>
<dbReference type="OrthoDB" id="10344828at2759"/>
<dbReference type="Proteomes" id="UP000250321">
    <property type="component" value="Unassembled WGS sequence"/>
</dbReference>